<dbReference type="EMBL" id="JACGCI010000148">
    <property type="protein sequence ID" value="KAF6743313.1"/>
    <property type="molecule type" value="Genomic_DNA"/>
</dbReference>
<name>A0A8H6LTK2_9AGAR</name>
<dbReference type="AlphaFoldDB" id="A0A8H6LTK2"/>
<reference evidence="2 3" key="1">
    <citation type="submission" date="2020-07" db="EMBL/GenBank/DDBJ databases">
        <title>Comparative genomics of pyrophilous fungi reveals a link between fire events and developmental genes.</title>
        <authorList>
            <consortium name="DOE Joint Genome Institute"/>
            <person name="Steindorff A.S."/>
            <person name="Carver A."/>
            <person name="Calhoun S."/>
            <person name="Stillman K."/>
            <person name="Liu H."/>
            <person name="Lipzen A."/>
            <person name="Pangilinan J."/>
            <person name="Labutti K."/>
            <person name="Bruns T.D."/>
            <person name="Grigoriev I.V."/>
        </authorList>
    </citation>
    <scope>NUCLEOTIDE SEQUENCE [LARGE SCALE GENOMIC DNA]</scope>
    <source>
        <strain evidence="2 3">CBS 144469</strain>
    </source>
</reference>
<accession>A0A8H6LTK2</accession>
<feature type="compositionally biased region" description="Basic and acidic residues" evidence="1">
    <location>
        <begin position="248"/>
        <end position="259"/>
    </location>
</feature>
<feature type="region of interest" description="Disordered" evidence="1">
    <location>
        <begin position="208"/>
        <end position="277"/>
    </location>
</feature>
<feature type="compositionally biased region" description="Basic and acidic residues" evidence="1">
    <location>
        <begin position="222"/>
        <end position="240"/>
    </location>
</feature>
<evidence type="ECO:0000313" key="2">
    <source>
        <dbReference type="EMBL" id="KAF6743313.1"/>
    </source>
</evidence>
<organism evidence="2 3">
    <name type="scientific">Ephemerocybe angulata</name>
    <dbReference type="NCBI Taxonomy" id="980116"/>
    <lineage>
        <taxon>Eukaryota</taxon>
        <taxon>Fungi</taxon>
        <taxon>Dikarya</taxon>
        <taxon>Basidiomycota</taxon>
        <taxon>Agaricomycotina</taxon>
        <taxon>Agaricomycetes</taxon>
        <taxon>Agaricomycetidae</taxon>
        <taxon>Agaricales</taxon>
        <taxon>Agaricineae</taxon>
        <taxon>Psathyrellaceae</taxon>
        <taxon>Ephemerocybe</taxon>
    </lineage>
</organism>
<proteinExistence type="predicted"/>
<evidence type="ECO:0000313" key="3">
    <source>
        <dbReference type="Proteomes" id="UP000521943"/>
    </source>
</evidence>
<dbReference type="Proteomes" id="UP000521943">
    <property type="component" value="Unassembled WGS sequence"/>
</dbReference>
<keyword evidence="3" id="KW-1185">Reference proteome</keyword>
<comment type="caution">
    <text evidence="2">The sequence shown here is derived from an EMBL/GenBank/DDBJ whole genome shotgun (WGS) entry which is preliminary data.</text>
</comment>
<evidence type="ECO:0000256" key="1">
    <source>
        <dbReference type="SAM" id="MobiDB-lite"/>
    </source>
</evidence>
<gene>
    <name evidence="2" type="ORF">DFP72DRAFT_859017</name>
</gene>
<sequence length="277" mass="30812">MRHLPHSDESHLLNSAVRGSPCPATRQVRAGAHSVECKLTLSATKLAPAEWSWEPVSAHTNHRTQLRPVPAPPHPCQSGAQDIATFAITANDAVAPKLNKSYVSNGGRERRGRTYPLRRSTVRRCSDELEQYLVSEDLKGRELMTEETNEADTQLRYSRSQNGPEVVDDSRRWTLRRLKLWWWGDAGALKVAAECERGEGVDVCKVEGRYSPGEDTSVKGNEAGRDTSGRGTHDEERGLLDVDDDDDEHRATRTGEGKKWGKGKKGMWGMEEESVGI</sequence>
<protein>
    <submittedName>
        <fullName evidence="2">Uncharacterized protein</fullName>
    </submittedName>
</protein>